<organism evidence="4 5">
    <name type="scientific">Microlunatus elymi</name>
    <dbReference type="NCBI Taxonomy" id="2596828"/>
    <lineage>
        <taxon>Bacteria</taxon>
        <taxon>Bacillati</taxon>
        <taxon>Actinomycetota</taxon>
        <taxon>Actinomycetes</taxon>
        <taxon>Propionibacteriales</taxon>
        <taxon>Propionibacteriaceae</taxon>
        <taxon>Microlunatus</taxon>
    </lineage>
</organism>
<dbReference type="GO" id="GO:0008477">
    <property type="term" value="F:purine nucleosidase activity"/>
    <property type="evidence" value="ECO:0007669"/>
    <property type="project" value="TreeGrafter"/>
</dbReference>
<evidence type="ECO:0000313" key="5">
    <source>
        <dbReference type="Proteomes" id="UP000319263"/>
    </source>
</evidence>
<dbReference type="EMBL" id="CP041692">
    <property type="protein sequence ID" value="QDP94788.1"/>
    <property type="molecule type" value="Genomic_DNA"/>
</dbReference>
<evidence type="ECO:0000313" key="4">
    <source>
        <dbReference type="EMBL" id="QDP94788.1"/>
    </source>
</evidence>
<dbReference type="GO" id="GO:0006152">
    <property type="term" value="P:purine nucleoside catabolic process"/>
    <property type="evidence" value="ECO:0007669"/>
    <property type="project" value="TreeGrafter"/>
</dbReference>
<gene>
    <name evidence="4" type="ORF">FOE78_01630</name>
</gene>
<dbReference type="InterPro" id="IPR036452">
    <property type="entry name" value="Ribo_hydro-like"/>
</dbReference>
<dbReference type="AlphaFoldDB" id="A0A516PUB9"/>
<dbReference type="PANTHER" id="PTHR12304:SF4">
    <property type="entry name" value="URIDINE NUCLEOSIDASE"/>
    <property type="match status" value="1"/>
</dbReference>
<keyword evidence="2" id="KW-0326">Glycosidase</keyword>
<protein>
    <submittedName>
        <fullName evidence="4">Nucleoside hydrolase</fullName>
    </submittedName>
</protein>
<dbReference type="RefSeq" id="WP_143984777.1">
    <property type="nucleotide sequence ID" value="NZ_CP041692.1"/>
</dbReference>
<dbReference type="InterPro" id="IPR001910">
    <property type="entry name" value="Inosine/uridine_hydrolase_dom"/>
</dbReference>
<keyword evidence="5" id="KW-1185">Reference proteome</keyword>
<dbReference type="PANTHER" id="PTHR12304">
    <property type="entry name" value="INOSINE-URIDINE PREFERRING NUCLEOSIDE HYDROLASE"/>
    <property type="match status" value="1"/>
</dbReference>
<evidence type="ECO:0000256" key="1">
    <source>
        <dbReference type="ARBA" id="ARBA00022801"/>
    </source>
</evidence>
<reference evidence="4 5" key="1">
    <citation type="submission" date="2019-07" db="EMBL/GenBank/DDBJ databases">
        <title>Microlunatus dokdonensis sp. nov. isolated from the rhizospheric soil of the wild plant Elymus tsukushiensis.</title>
        <authorList>
            <person name="Ghim S.-Y."/>
            <person name="Hwang Y.-J."/>
            <person name="Son J.-S."/>
            <person name="Shin J.-H."/>
        </authorList>
    </citation>
    <scope>NUCLEOTIDE SEQUENCE [LARGE SCALE GENOMIC DNA]</scope>
    <source>
        <strain evidence="4 5">KUDC0627</strain>
    </source>
</reference>
<dbReference type="Gene3D" id="3.90.245.10">
    <property type="entry name" value="Ribonucleoside hydrolase-like"/>
    <property type="match status" value="1"/>
</dbReference>
<dbReference type="InterPro" id="IPR023186">
    <property type="entry name" value="IUNH"/>
</dbReference>
<sequence length="348" mass="37189">MSVPIVLDCDTGIDDSLALLYLLGHPGVELAAVLSTAGNVPVDQVVANNLAWLELCGRGDVEVCRGAEAPLAIDLRTCEDTHGPQGIGYAERPLNSRTASERGAADAWIELTRERPGELIGLVIGPCTNLALAIRRDPDLPRRLKRLVIMGGCVNYPGNTTPVAEWNVLVDPEAAHEVLTAFGTNGAPRPILCGLNLTEQIVMTPQHLARLAEVAGSAPVEVAGVDDVRGIRSGASNSIVRRLTDALRFYFEFHQDHDGGYFAHVHDPFAAAVAIDPSIVHTRPAVLDVELTGTLTRGQVVADEDGFWGREPNALIAERTDVDAFFEDLVRTVGTLARDRGPGPAARA</sequence>
<evidence type="ECO:0000259" key="3">
    <source>
        <dbReference type="Pfam" id="PF01156"/>
    </source>
</evidence>
<feature type="domain" description="Inosine/uridine-preferring nucleoside hydrolase" evidence="3">
    <location>
        <begin position="5"/>
        <end position="327"/>
    </location>
</feature>
<dbReference type="KEGG" id="mik:FOE78_01630"/>
<dbReference type="OrthoDB" id="9797882at2"/>
<keyword evidence="1 4" id="KW-0378">Hydrolase</keyword>
<dbReference type="SUPFAM" id="SSF53590">
    <property type="entry name" value="Nucleoside hydrolase"/>
    <property type="match status" value="1"/>
</dbReference>
<dbReference type="Pfam" id="PF01156">
    <property type="entry name" value="IU_nuc_hydro"/>
    <property type="match status" value="1"/>
</dbReference>
<dbReference type="GO" id="GO:0005829">
    <property type="term" value="C:cytosol"/>
    <property type="evidence" value="ECO:0007669"/>
    <property type="project" value="TreeGrafter"/>
</dbReference>
<name>A0A516PUB9_9ACTN</name>
<proteinExistence type="predicted"/>
<dbReference type="Proteomes" id="UP000319263">
    <property type="component" value="Chromosome"/>
</dbReference>
<accession>A0A516PUB9</accession>
<evidence type="ECO:0000256" key="2">
    <source>
        <dbReference type="ARBA" id="ARBA00023295"/>
    </source>
</evidence>